<evidence type="ECO:0000256" key="1">
    <source>
        <dbReference type="SAM" id="Phobius"/>
    </source>
</evidence>
<feature type="transmembrane region" description="Helical" evidence="1">
    <location>
        <begin position="12"/>
        <end position="32"/>
    </location>
</feature>
<dbReference type="EMBL" id="ML119136">
    <property type="protein sequence ID" value="RPB11364.1"/>
    <property type="molecule type" value="Genomic_DNA"/>
</dbReference>
<dbReference type="InParanoid" id="A0A3N4KLB8"/>
<proteinExistence type="predicted"/>
<evidence type="ECO:0000313" key="2">
    <source>
        <dbReference type="EMBL" id="RPB11364.1"/>
    </source>
</evidence>
<reference evidence="2 3" key="1">
    <citation type="journal article" date="2018" name="Nat. Ecol. Evol.">
        <title>Pezizomycetes genomes reveal the molecular basis of ectomycorrhizal truffle lifestyle.</title>
        <authorList>
            <person name="Murat C."/>
            <person name="Payen T."/>
            <person name="Noel B."/>
            <person name="Kuo A."/>
            <person name="Morin E."/>
            <person name="Chen J."/>
            <person name="Kohler A."/>
            <person name="Krizsan K."/>
            <person name="Balestrini R."/>
            <person name="Da Silva C."/>
            <person name="Montanini B."/>
            <person name="Hainaut M."/>
            <person name="Levati E."/>
            <person name="Barry K.W."/>
            <person name="Belfiori B."/>
            <person name="Cichocki N."/>
            <person name="Clum A."/>
            <person name="Dockter R.B."/>
            <person name="Fauchery L."/>
            <person name="Guy J."/>
            <person name="Iotti M."/>
            <person name="Le Tacon F."/>
            <person name="Lindquist E.A."/>
            <person name="Lipzen A."/>
            <person name="Malagnac F."/>
            <person name="Mello A."/>
            <person name="Molinier V."/>
            <person name="Miyauchi S."/>
            <person name="Poulain J."/>
            <person name="Riccioni C."/>
            <person name="Rubini A."/>
            <person name="Sitrit Y."/>
            <person name="Splivallo R."/>
            <person name="Traeger S."/>
            <person name="Wang M."/>
            <person name="Zifcakova L."/>
            <person name="Wipf D."/>
            <person name="Zambonelli A."/>
            <person name="Paolocci F."/>
            <person name="Nowrousian M."/>
            <person name="Ottonello S."/>
            <person name="Baldrian P."/>
            <person name="Spatafora J.W."/>
            <person name="Henrissat B."/>
            <person name="Nagy L.G."/>
            <person name="Aury J.M."/>
            <person name="Wincker P."/>
            <person name="Grigoriev I.V."/>
            <person name="Bonfante P."/>
            <person name="Martin F.M."/>
        </authorList>
    </citation>
    <scope>NUCLEOTIDE SEQUENCE [LARGE SCALE GENOMIC DNA]</scope>
    <source>
        <strain evidence="2 3">CCBAS932</strain>
    </source>
</reference>
<name>A0A3N4KLB8_9PEZI</name>
<protein>
    <submittedName>
        <fullName evidence="2">Uncharacterized protein</fullName>
    </submittedName>
</protein>
<keyword evidence="3" id="KW-1185">Reference proteome</keyword>
<keyword evidence="1" id="KW-0812">Transmembrane</keyword>
<keyword evidence="1" id="KW-1133">Transmembrane helix</keyword>
<sequence>MSLWQYYRNLTPQTRAIVGAGVVVYATAMLYISDAAEKKLDLVPTEEDKKRLEELVPKVRTVERRER</sequence>
<dbReference type="OrthoDB" id="2555959at2759"/>
<dbReference type="AlphaFoldDB" id="A0A3N4KLB8"/>
<organism evidence="2 3">
    <name type="scientific">Morchella conica CCBAS932</name>
    <dbReference type="NCBI Taxonomy" id="1392247"/>
    <lineage>
        <taxon>Eukaryota</taxon>
        <taxon>Fungi</taxon>
        <taxon>Dikarya</taxon>
        <taxon>Ascomycota</taxon>
        <taxon>Pezizomycotina</taxon>
        <taxon>Pezizomycetes</taxon>
        <taxon>Pezizales</taxon>
        <taxon>Morchellaceae</taxon>
        <taxon>Morchella</taxon>
    </lineage>
</organism>
<accession>A0A3N4KLB8</accession>
<evidence type="ECO:0000313" key="3">
    <source>
        <dbReference type="Proteomes" id="UP000277580"/>
    </source>
</evidence>
<gene>
    <name evidence="2" type="ORF">P167DRAFT_575378</name>
</gene>
<dbReference type="STRING" id="1392247.A0A3N4KLB8"/>
<keyword evidence="1" id="KW-0472">Membrane</keyword>
<dbReference type="Proteomes" id="UP000277580">
    <property type="component" value="Unassembled WGS sequence"/>
</dbReference>